<accession>A0ABR0JS06</accession>
<dbReference type="InterPro" id="IPR000182">
    <property type="entry name" value="GNAT_dom"/>
</dbReference>
<evidence type="ECO:0000313" key="2">
    <source>
        <dbReference type="EMBL" id="KAK5068739.1"/>
    </source>
</evidence>
<dbReference type="SUPFAM" id="SSF55729">
    <property type="entry name" value="Acyl-CoA N-acyltransferases (Nat)"/>
    <property type="match status" value="1"/>
</dbReference>
<evidence type="ECO:0000313" key="3">
    <source>
        <dbReference type="Proteomes" id="UP001345691"/>
    </source>
</evidence>
<feature type="domain" description="N-acetyltransferase" evidence="1">
    <location>
        <begin position="227"/>
        <end position="350"/>
    </location>
</feature>
<comment type="caution">
    <text evidence="2">The sequence shown here is derived from an EMBL/GenBank/DDBJ whole genome shotgun (WGS) entry which is preliminary data.</text>
</comment>
<dbReference type="InterPro" id="IPR016181">
    <property type="entry name" value="Acyl_CoA_acyltransferase"/>
</dbReference>
<dbReference type="PANTHER" id="PTHR20958:SF6">
    <property type="entry name" value="GLYCINE N-ACYLTRANSFERASE-LIKE PROTEIN"/>
    <property type="match status" value="1"/>
</dbReference>
<protein>
    <recommendedName>
        <fullName evidence="1">N-acetyltransferase domain-containing protein</fullName>
    </recommendedName>
</protein>
<evidence type="ECO:0000259" key="1">
    <source>
        <dbReference type="PROSITE" id="PS51186"/>
    </source>
</evidence>
<dbReference type="Proteomes" id="UP001345691">
    <property type="component" value="Unassembled WGS sequence"/>
</dbReference>
<sequence>MTHLNKPNIKSAALSRAQLPRLLEKLDTLLPYSIPLVRRIQFHLDHAISKSARIYIAVADTEANSNNHESGSNEGGNWLNEWLLEKPTATESGSPWLAAHIDLMSYGQTQGWVFGSWEHPSIYDPHKHSVYKALMNQLFTYIYTVLVPEMSTEPPEDWLLLKRTGKRLTQPFSRSKVLFGTLSDKVWEYFDESARSRIDPSYYKYIFRPENKVTQPDDDSFPLPEGYRFGEMQPHDLQVVLDRTDIPRTLHTLSQYVSVSLFYGNDERPIGWGFLGKDASISSLHTEPQHRGKGLAVCLSKELLKRQGSAFAGQQSWGHADVSKENAPSRRVMEKLGGVPMWMVMWCEIDLEIACGSDR</sequence>
<reference evidence="2 3" key="1">
    <citation type="submission" date="2023-08" db="EMBL/GenBank/DDBJ databases">
        <title>Black Yeasts Isolated from many extreme environments.</title>
        <authorList>
            <person name="Coleine C."/>
            <person name="Stajich J.E."/>
            <person name="Selbmann L."/>
        </authorList>
    </citation>
    <scope>NUCLEOTIDE SEQUENCE [LARGE SCALE GENOMIC DNA]</scope>
    <source>
        <strain evidence="2 3">CCFEE 6328</strain>
    </source>
</reference>
<dbReference type="Gene3D" id="3.40.630.30">
    <property type="match status" value="1"/>
</dbReference>
<dbReference type="Pfam" id="PF08445">
    <property type="entry name" value="FR47"/>
    <property type="match status" value="1"/>
</dbReference>
<proteinExistence type="predicted"/>
<name>A0ABR0JS06_9EURO</name>
<dbReference type="InterPro" id="IPR013653">
    <property type="entry name" value="GCN5-like_dom"/>
</dbReference>
<dbReference type="PANTHER" id="PTHR20958">
    <property type="entry name" value="GLYCINE N-ACYLTRANSFERASE-LIKE PROTEIN"/>
    <property type="match status" value="1"/>
</dbReference>
<keyword evidence="3" id="KW-1185">Reference proteome</keyword>
<dbReference type="EMBL" id="JAVRRF010000001">
    <property type="protein sequence ID" value="KAK5068739.1"/>
    <property type="molecule type" value="Genomic_DNA"/>
</dbReference>
<dbReference type="PROSITE" id="PS51186">
    <property type="entry name" value="GNAT"/>
    <property type="match status" value="1"/>
</dbReference>
<gene>
    <name evidence="2" type="ORF">LTR69_000860</name>
</gene>
<dbReference type="InterPro" id="IPR053225">
    <property type="entry name" value="Acyl-CoA_N-acyltransferase"/>
</dbReference>
<organism evidence="2 3">
    <name type="scientific">Exophiala sideris</name>
    <dbReference type="NCBI Taxonomy" id="1016849"/>
    <lineage>
        <taxon>Eukaryota</taxon>
        <taxon>Fungi</taxon>
        <taxon>Dikarya</taxon>
        <taxon>Ascomycota</taxon>
        <taxon>Pezizomycotina</taxon>
        <taxon>Eurotiomycetes</taxon>
        <taxon>Chaetothyriomycetidae</taxon>
        <taxon>Chaetothyriales</taxon>
        <taxon>Herpotrichiellaceae</taxon>
        <taxon>Exophiala</taxon>
    </lineage>
</organism>